<protein>
    <submittedName>
        <fullName evidence="1">Uncharacterized protein</fullName>
    </submittedName>
</protein>
<evidence type="ECO:0000313" key="1">
    <source>
        <dbReference type="EMBL" id="SVD61374.1"/>
    </source>
</evidence>
<feature type="non-terminal residue" evidence="1">
    <location>
        <position position="58"/>
    </location>
</feature>
<name>A0A382WRX1_9ZZZZ</name>
<gene>
    <name evidence="1" type="ORF">METZ01_LOCUS414228</name>
</gene>
<dbReference type="EMBL" id="UINC01161913">
    <property type="protein sequence ID" value="SVD61374.1"/>
    <property type="molecule type" value="Genomic_DNA"/>
</dbReference>
<reference evidence="1" key="1">
    <citation type="submission" date="2018-05" db="EMBL/GenBank/DDBJ databases">
        <authorList>
            <person name="Lanie J.A."/>
            <person name="Ng W.-L."/>
            <person name="Kazmierczak K.M."/>
            <person name="Andrzejewski T.M."/>
            <person name="Davidsen T.M."/>
            <person name="Wayne K.J."/>
            <person name="Tettelin H."/>
            <person name="Glass J.I."/>
            <person name="Rusch D."/>
            <person name="Podicherti R."/>
            <person name="Tsui H.-C.T."/>
            <person name="Winkler M.E."/>
        </authorList>
    </citation>
    <scope>NUCLEOTIDE SEQUENCE</scope>
</reference>
<sequence>MKKLLLIALLIVGCVFAKEKKKSIFEGVSISLGFNSSEIIGNLEDKIFIEGLEENAKL</sequence>
<proteinExistence type="predicted"/>
<organism evidence="1">
    <name type="scientific">marine metagenome</name>
    <dbReference type="NCBI Taxonomy" id="408172"/>
    <lineage>
        <taxon>unclassified sequences</taxon>
        <taxon>metagenomes</taxon>
        <taxon>ecological metagenomes</taxon>
    </lineage>
</organism>
<accession>A0A382WRX1</accession>
<dbReference type="AlphaFoldDB" id="A0A382WRX1"/>